<keyword evidence="2" id="KW-1185">Reference proteome</keyword>
<gene>
    <name evidence="1" type="ORF">GCM10009858_05070</name>
</gene>
<dbReference type="Gene3D" id="3.10.450.50">
    <property type="match status" value="1"/>
</dbReference>
<name>A0ABN3KS72_9MICO</name>
<dbReference type="Proteomes" id="UP001500730">
    <property type="component" value="Unassembled WGS sequence"/>
</dbReference>
<reference evidence="1 2" key="1">
    <citation type="journal article" date="2019" name="Int. J. Syst. Evol. Microbiol.">
        <title>The Global Catalogue of Microorganisms (GCM) 10K type strain sequencing project: providing services to taxonomists for standard genome sequencing and annotation.</title>
        <authorList>
            <consortium name="The Broad Institute Genomics Platform"/>
            <consortium name="The Broad Institute Genome Sequencing Center for Infectious Disease"/>
            <person name="Wu L."/>
            <person name="Ma J."/>
        </authorList>
    </citation>
    <scope>NUCLEOTIDE SEQUENCE [LARGE SCALE GENOMIC DNA]</scope>
    <source>
        <strain evidence="1 2">JCM 16259</strain>
    </source>
</reference>
<dbReference type="SUPFAM" id="SSF54427">
    <property type="entry name" value="NTF2-like"/>
    <property type="match status" value="1"/>
</dbReference>
<evidence type="ECO:0000313" key="2">
    <source>
        <dbReference type="Proteomes" id="UP001500730"/>
    </source>
</evidence>
<proteinExistence type="predicted"/>
<comment type="caution">
    <text evidence="1">The sequence shown here is derived from an EMBL/GenBank/DDBJ whole genome shotgun (WGS) entry which is preliminary data.</text>
</comment>
<evidence type="ECO:0000313" key="1">
    <source>
        <dbReference type="EMBL" id="GAA2470763.1"/>
    </source>
</evidence>
<dbReference type="InterPro" id="IPR032710">
    <property type="entry name" value="NTF2-like_dom_sf"/>
</dbReference>
<evidence type="ECO:0008006" key="3">
    <source>
        <dbReference type="Google" id="ProtNLM"/>
    </source>
</evidence>
<protein>
    <recommendedName>
        <fullName evidence="3">DUF4440 domain-containing protein</fullName>
    </recommendedName>
</protein>
<accession>A0ABN3KS72</accession>
<organism evidence="1 2">
    <name type="scientific">Terrabacter carboxydivorans</name>
    <dbReference type="NCBI Taxonomy" id="619730"/>
    <lineage>
        <taxon>Bacteria</taxon>
        <taxon>Bacillati</taxon>
        <taxon>Actinomycetota</taxon>
        <taxon>Actinomycetes</taxon>
        <taxon>Micrococcales</taxon>
        <taxon>Intrasporangiaceae</taxon>
        <taxon>Terrabacter</taxon>
    </lineage>
</organism>
<dbReference type="EMBL" id="BAAARE010000002">
    <property type="protein sequence ID" value="GAA2470763.1"/>
    <property type="molecule type" value="Genomic_DNA"/>
</dbReference>
<sequence>MWAVTTAPLTSDDTSDRTAVQAVVDAFFSAFVSGPDCSERMDRLRGLLLPEAVVVRTCGLEPAVMTVEEFIAPREALLTGGSLTDFHEWALEGRIDVFGDIAHWFGSYAKAGTQTGEKFTGRGMKTIQLVRTAQGWRVSAAAWDDEREGLELPHA</sequence>